<dbReference type="AlphaFoldDB" id="A0A3S1BT90"/>
<keyword evidence="6 11" id="KW-0418">Kinase</keyword>
<protein>
    <recommendedName>
        <fullName evidence="2">histidine kinase</fullName>
        <ecNumber evidence="2">2.7.13.3</ecNumber>
    </recommendedName>
</protein>
<keyword evidence="3" id="KW-0597">Phosphoprotein</keyword>
<proteinExistence type="predicted"/>
<evidence type="ECO:0000256" key="1">
    <source>
        <dbReference type="ARBA" id="ARBA00000085"/>
    </source>
</evidence>
<reference evidence="11 12" key="1">
    <citation type="submission" date="2018-12" db="EMBL/GenBank/DDBJ databases">
        <authorList>
            <person name="Sun L."/>
            <person name="Chen Z."/>
        </authorList>
    </citation>
    <scope>NUCLEOTIDE SEQUENCE [LARGE SCALE GENOMIC DNA]</scope>
    <source>
        <strain evidence="11 12">3-5-3</strain>
    </source>
</reference>
<comment type="catalytic activity">
    <reaction evidence="1">
        <text>ATP + protein L-histidine = ADP + protein N-phospho-L-histidine.</text>
        <dbReference type="EC" id="2.7.13.3"/>
    </reaction>
</comment>
<evidence type="ECO:0000256" key="8">
    <source>
        <dbReference type="ARBA" id="ARBA00023012"/>
    </source>
</evidence>
<dbReference type="GO" id="GO:0005524">
    <property type="term" value="F:ATP binding"/>
    <property type="evidence" value="ECO:0007669"/>
    <property type="project" value="UniProtKB-KW"/>
</dbReference>
<evidence type="ECO:0000256" key="3">
    <source>
        <dbReference type="ARBA" id="ARBA00022553"/>
    </source>
</evidence>
<dbReference type="EC" id="2.7.13.3" evidence="2"/>
<dbReference type="EMBL" id="RZNX01000003">
    <property type="protein sequence ID" value="RUT31947.1"/>
    <property type="molecule type" value="Genomic_DNA"/>
</dbReference>
<evidence type="ECO:0000256" key="5">
    <source>
        <dbReference type="ARBA" id="ARBA00022741"/>
    </source>
</evidence>
<keyword evidence="12" id="KW-1185">Reference proteome</keyword>
<name>A0A3S1BT90_9BACL</name>
<dbReference type="InterPro" id="IPR011712">
    <property type="entry name" value="Sig_transdc_His_kin_sub3_dim/P"/>
</dbReference>
<keyword evidence="8" id="KW-0902">Two-component regulatory system</keyword>
<keyword evidence="9" id="KW-0812">Transmembrane</keyword>
<feature type="transmembrane region" description="Helical" evidence="9">
    <location>
        <begin position="7"/>
        <end position="24"/>
    </location>
</feature>
<dbReference type="InterPro" id="IPR050482">
    <property type="entry name" value="Sensor_HK_TwoCompSys"/>
</dbReference>
<evidence type="ECO:0000256" key="4">
    <source>
        <dbReference type="ARBA" id="ARBA00022679"/>
    </source>
</evidence>
<dbReference type="Proteomes" id="UP000272464">
    <property type="component" value="Unassembled WGS sequence"/>
</dbReference>
<feature type="transmembrane region" description="Helical" evidence="9">
    <location>
        <begin position="97"/>
        <end position="130"/>
    </location>
</feature>
<evidence type="ECO:0000259" key="10">
    <source>
        <dbReference type="Pfam" id="PF07730"/>
    </source>
</evidence>
<dbReference type="SUPFAM" id="SSF55874">
    <property type="entry name" value="ATPase domain of HSP90 chaperone/DNA topoisomerase II/histidine kinase"/>
    <property type="match status" value="1"/>
</dbReference>
<accession>A0A3S1BT90</accession>
<feature type="transmembrane region" description="Helical" evidence="9">
    <location>
        <begin position="61"/>
        <end position="85"/>
    </location>
</feature>
<dbReference type="Pfam" id="PF07730">
    <property type="entry name" value="HisKA_3"/>
    <property type="match status" value="1"/>
</dbReference>
<dbReference type="PANTHER" id="PTHR24421:SF10">
    <property type="entry name" value="NITRATE_NITRITE SENSOR PROTEIN NARQ"/>
    <property type="match status" value="1"/>
</dbReference>
<evidence type="ECO:0000256" key="7">
    <source>
        <dbReference type="ARBA" id="ARBA00022840"/>
    </source>
</evidence>
<keyword evidence="4" id="KW-0808">Transferase</keyword>
<evidence type="ECO:0000256" key="6">
    <source>
        <dbReference type="ARBA" id="ARBA00022777"/>
    </source>
</evidence>
<keyword evidence="7" id="KW-0067">ATP-binding</keyword>
<dbReference type="OrthoDB" id="199946at2"/>
<dbReference type="Gene3D" id="1.20.5.1930">
    <property type="match status" value="1"/>
</dbReference>
<dbReference type="Gene3D" id="3.30.565.10">
    <property type="entry name" value="Histidine kinase-like ATPase, C-terminal domain"/>
    <property type="match status" value="1"/>
</dbReference>
<dbReference type="PANTHER" id="PTHR24421">
    <property type="entry name" value="NITRATE/NITRITE SENSOR PROTEIN NARX-RELATED"/>
    <property type="match status" value="1"/>
</dbReference>
<dbReference type="RefSeq" id="WP_127199326.1">
    <property type="nucleotide sequence ID" value="NZ_RZNX01000003.1"/>
</dbReference>
<evidence type="ECO:0000313" key="12">
    <source>
        <dbReference type="Proteomes" id="UP000272464"/>
    </source>
</evidence>
<keyword evidence="9" id="KW-0472">Membrane</keyword>
<sequence>MMEQWTVGNKTIVLFFVIYVSYFGDPAPSLWLILYFLLYLSMNLLLHTVRNRRFKQGIIPVILAGIVWCSVHADVHFLLLLPFSVFELASFYVRRNIFVLPLVLIPAIFLREYVVIGLYLFIAVLGWFGFIRIRYYMNLVNQLDDQAELQRTDRQRLARMLSENQEFLRTAEYTTKLEERNRLSQTIHDGIGHAMTGALIQMEAAKRLIRSDPDKAEELIQNAIGISSEGIEEIRLTLKNIKPPTEQLGFSRLKTAVESFSSRSDLHITLVHEGNMEVITPLQWRIIQGNVTEALTNTAKYAQATAIHVEIRVLNRLIKVVVSDNGRGNLKIVKGLGLIGMEERTAAVQGTVIADGTNGFSVTTLLPFEQTGPAS</sequence>
<dbReference type="GO" id="GO:0046983">
    <property type="term" value="F:protein dimerization activity"/>
    <property type="evidence" value="ECO:0007669"/>
    <property type="project" value="InterPro"/>
</dbReference>
<feature type="transmembrane region" description="Helical" evidence="9">
    <location>
        <begin position="30"/>
        <end position="49"/>
    </location>
</feature>
<evidence type="ECO:0000256" key="2">
    <source>
        <dbReference type="ARBA" id="ARBA00012438"/>
    </source>
</evidence>
<organism evidence="11 12">
    <name type="scientific">Paenibacillus zeisoli</name>
    <dbReference type="NCBI Taxonomy" id="2496267"/>
    <lineage>
        <taxon>Bacteria</taxon>
        <taxon>Bacillati</taxon>
        <taxon>Bacillota</taxon>
        <taxon>Bacilli</taxon>
        <taxon>Bacillales</taxon>
        <taxon>Paenibacillaceae</taxon>
        <taxon>Paenibacillus</taxon>
    </lineage>
</organism>
<comment type="caution">
    <text evidence="11">The sequence shown here is derived from an EMBL/GenBank/DDBJ whole genome shotgun (WGS) entry which is preliminary data.</text>
</comment>
<dbReference type="InterPro" id="IPR036890">
    <property type="entry name" value="HATPase_C_sf"/>
</dbReference>
<feature type="domain" description="Signal transduction histidine kinase subgroup 3 dimerisation and phosphoacceptor" evidence="10">
    <location>
        <begin position="179"/>
        <end position="245"/>
    </location>
</feature>
<dbReference type="GO" id="GO:0016020">
    <property type="term" value="C:membrane"/>
    <property type="evidence" value="ECO:0007669"/>
    <property type="project" value="InterPro"/>
</dbReference>
<evidence type="ECO:0000313" key="11">
    <source>
        <dbReference type="EMBL" id="RUT31947.1"/>
    </source>
</evidence>
<evidence type="ECO:0000256" key="9">
    <source>
        <dbReference type="SAM" id="Phobius"/>
    </source>
</evidence>
<dbReference type="CDD" id="cd16917">
    <property type="entry name" value="HATPase_UhpB-NarQ-NarX-like"/>
    <property type="match status" value="1"/>
</dbReference>
<keyword evidence="9" id="KW-1133">Transmembrane helix</keyword>
<dbReference type="GO" id="GO:0000155">
    <property type="term" value="F:phosphorelay sensor kinase activity"/>
    <property type="evidence" value="ECO:0007669"/>
    <property type="project" value="InterPro"/>
</dbReference>
<gene>
    <name evidence="11" type="ORF">EJP77_11295</name>
</gene>
<keyword evidence="5" id="KW-0547">Nucleotide-binding</keyword>